<sequence length="814" mass="89864">MNSYQTGFLRYAFARYAASVLVMLVLTGLAGAADGKAGEQIYRKQCLNCHGPAGEGSKDYPHVLAGDRSVAQLAKLIAKTMPEDKPGSCVGADADAVATYIYDAFYSKTARERNRPARIELARLTVRQYRNAVADVIGAFRGTAKWDYDKQGLRGEYFDAKNFPGNKRMIDRTDPVVVFDFGTSTPAPGKIDAHQFSIRWEGSVLAPETGTYEFVVRTDQATRLWVNDNNKPLVDAGVKSGNDTVYRESIFLIGGRVYPLRLEFIKAKQGVDDTQKEKSRPPVKAFIALEWKPPQQAAHTIPSRYLMPARGGESYAVSTPFPPDDRSLGWERGTTISKAWDQAETDAALETVDYVSKKLNDFAGTREKAADRPARLRAFATKFAERAFRRPLTDDQKKFYIDRQFDTTPDVDAAVKRVVLLVLKSPRFLYREVGGGPDGYDVAARLSFGLWDSLPDDQLLAAAAAGQLTTREQVTRQAERMLNDPRARAKMRDFLHAWLRMDHATDVSKDPKRFPGFTPDLVSDLRTSLDLFLDATVWAGDADFRKLLLADELYLNNRLAAFYGASRPDEKPAAPVLPRRWYLPMTPAPITAAVDEYRKTKLNPEQRAGVLTHPFTLSAFAYTGESSPIHRGVFIARSVLGLALRPPPEAVSPLAADAVPGLSTRERVSLQTKPVSCMTCHGIVNPLGFTLERFDAAGRFREKDAAKPVDASGSYQTRNGQTTAFTGARDLAKFLAGNEEVHAAFAEQLFHHLVQQPVRAYGPERAAELRTAFAANNFSIRKLAVEIMASTALTPRGPVEKTAAPVKTGKSGNP</sequence>
<dbReference type="SUPFAM" id="SSF56988">
    <property type="entry name" value="Anthrax protective antigen"/>
    <property type="match status" value="1"/>
</dbReference>
<feature type="signal peptide" evidence="5">
    <location>
        <begin position="1"/>
        <end position="32"/>
    </location>
</feature>
<dbReference type="Pfam" id="PF13442">
    <property type="entry name" value="Cytochrome_CBB3"/>
    <property type="match status" value="1"/>
</dbReference>
<dbReference type="AlphaFoldDB" id="A0A225DDQ9"/>
<evidence type="ECO:0000256" key="2">
    <source>
        <dbReference type="ARBA" id="ARBA00022723"/>
    </source>
</evidence>
<dbReference type="RefSeq" id="WP_088257092.1">
    <property type="nucleotide sequence ID" value="NZ_NIDE01000011.1"/>
</dbReference>
<dbReference type="EMBL" id="NIDE01000011">
    <property type="protein sequence ID" value="OWK39123.1"/>
    <property type="molecule type" value="Genomic_DNA"/>
</dbReference>
<dbReference type="InterPro" id="IPR013043">
    <property type="entry name" value="DUF1595"/>
</dbReference>
<dbReference type="SUPFAM" id="SSF46626">
    <property type="entry name" value="Cytochrome c"/>
    <property type="match status" value="1"/>
</dbReference>
<evidence type="ECO:0000256" key="4">
    <source>
        <dbReference type="PROSITE-ProRule" id="PRU00433"/>
    </source>
</evidence>
<dbReference type="InterPro" id="IPR009056">
    <property type="entry name" value="Cyt_c-like_dom"/>
</dbReference>
<feature type="chain" id="PRO_5013234282" description="PA14 domain protein" evidence="5">
    <location>
        <begin position="33"/>
        <end position="814"/>
    </location>
</feature>
<dbReference type="SMART" id="SM00758">
    <property type="entry name" value="PA14"/>
    <property type="match status" value="1"/>
</dbReference>
<dbReference type="OrthoDB" id="175242at2"/>
<organism evidence="8 9">
    <name type="scientific">Fimbriiglobus ruber</name>
    <dbReference type="NCBI Taxonomy" id="1908690"/>
    <lineage>
        <taxon>Bacteria</taxon>
        <taxon>Pseudomonadati</taxon>
        <taxon>Planctomycetota</taxon>
        <taxon>Planctomycetia</taxon>
        <taxon>Gemmatales</taxon>
        <taxon>Gemmataceae</taxon>
        <taxon>Fimbriiglobus</taxon>
    </lineage>
</organism>
<dbReference type="PROSITE" id="PS51007">
    <property type="entry name" value="CYTC"/>
    <property type="match status" value="1"/>
</dbReference>
<dbReference type="Proteomes" id="UP000214646">
    <property type="component" value="Unassembled WGS sequence"/>
</dbReference>
<comment type="caution">
    <text evidence="8">The sequence shown here is derived from an EMBL/GenBank/DDBJ whole genome shotgun (WGS) entry which is preliminary data.</text>
</comment>
<protein>
    <recommendedName>
        <fullName evidence="10">PA14 domain protein</fullName>
    </recommendedName>
</protein>
<evidence type="ECO:0000256" key="3">
    <source>
        <dbReference type="ARBA" id="ARBA00023004"/>
    </source>
</evidence>
<keyword evidence="5" id="KW-0732">Signal</keyword>
<evidence type="ECO:0000256" key="1">
    <source>
        <dbReference type="ARBA" id="ARBA00022617"/>
    </source>
</evidence>
<feature type="domain" description="PA14" evidence="7">
    <location>
        <begin position="148"/>
        <end position="305"/>
    </location>
</feature>
<dbReference type="GO" id="GO:0020037">
    <property type="term" value="F:heme binding"/>
    <property type="evidence" value="ECO:0007669"/>
    <property type="project" value="InterPro"/>
</dbReference>
<feature type="domain" description="Cytochrome c" evidence="6">
    <location>
        <begin position="33"/>
        <end position="105"/>
    </location>
</feature>
<dbReference type="GO" id="GO:0009055">
    <property type="term" value="F:electron transfer activity"/>
    <property type="evidence" value="ECO:0007669"/>
    <property type="project" value="InterPro"/>
</dbReference>
<dbReference type="InterPro" id="IPR013039">
    <property type="entry name" value="DUF1588"/>
</dbReference>
<keyword evidence="9" id="KW-1185">Reference proteome</keyword>
<keyword evidence="2 4" id="KW-0479">Metal-binding</keyword>
<dbReference type="InterPro" id="IPR011478">
    <property type="entry name" value="DUF1585"/>
</dbReference>
<dbReference type="Pfam" id="PF07624">
    <property type="entry name" value="PSD2"/>
    <property type="match status" value="1"/>
</dbReference>
<evidence type="ECO:0000256" key="5">
    <source>
        <dbReference type="SAM" id="SignalP"/>
    </source>
</evidence>
<dbReference type="InterPro" id="IPR013042">
    <property type="entry name" value="DUF1592"/>
</dbReference>
<dbReference type="GO" id="GO:0046872">
    <property type="term" value="F:metal ion binding"/>
    <property type="evidence" value="ECO:0007669"/>
    <property type="project" value="UniProtKB-KW"/>
</dbReference>
<dbReference type="PROSITE" id="PS51820">
    <property type="entry name" value="PA14"/>
    <property type="match status" value="1"/>
</dbReference>
<dbReference type="Pfam" id="PF07627">
    <property type="entry name" value="PSCyt3"/>
    <property type="match status" value="1"/>
</dbReference>
<accession>A0A225DDQ9</accession>
<proteinExistence type="predicted"/>
<dbReference type="InterPro" id="IPR037524">
    <property type="entry name" value="PA14/GLEYA"/>
</dbReference>
<keyword evidence="3 4" id="KW-0408">Iron</keyword>
<dbReference type="InterPro" id="IPR011658">
    <property type="entry name" value="PA14_dom"/>
</dbReference>
<dbReference type="Pfam" id="PF07637">
    <property type="entry name" value="PSD5"/>
    <property type="match status" value="1"/>
</dbReference>
<dbReference type="Pfam" id="PF07631">
    <property type="entry name" value="PSD4"/>
    <property type="match status" value="1"/>
</dbReference>
<reference evidence="9" key="1">
    <citation type="submission" date="2017-06" db="EMBL/GenBank/DDBJ databases">
        <title>Genome analysis of Fimbriiglobus ruber SP5, the first member of the order Planctomycetales with confirmed chitinolytic capability.</title>
        <authorList>
            <person name="Ravin N.V."/>
            <person name="Rakitin A.L."/>
            <person name="Ivanova A.A."/>
            <person name="Beletsky A.V."/>
            <person name="Kulichevskaya I.S."/>
            <person name="Mardanov A.V."/>
            <person name="Dedysh S.N."/>
        </authorList>
    </citation>
    <scope>NUCLEOTIDE SEQUENCE [LARGE SCALE GENOMIC DNA]</scope>
    <source>
        <strain evidence="9">SP5</strain>
    </source>
</reference>
<gene>
    <name evidence="8" type="ORF">FRUB_06205</name>
</gene>
<keyword evidence="1 4" id="KW-0349">Heme</keyword>
<dbReference type="Pfam" id="PF07691">
    <property type="entry name" value="PA14"/>
    <property type="match status" value="1"/>
</dbReference>
<name>A0A225DDQ9_9BACT</name>
<evidence type="ECO:0000313" key="8">
    <source>
        <dbReference type="EMBL" id="OWK39123.1"/>
    </source>
</evidence>
<dbReference type="Gene3D" id="3.90.182.10">
    <property type="entry name" value="Toxin - Anthrax Protective Antigen,domain 1"/>
    <property type="match status" value="1"/>
</dbReference>
<evidence type="ECO:0000259" key="7">
    <source>
        <dbReference type="PROSITE" id="PS51820"/>
    </source>
</evidence>
<evidence type="ECO:0008006" key="10">
    <source>
        <dbReference type="Google" id="ProtNLM"/>
    </source>
</evidence>
<evidence type="ECO:0000259" key="6">
    <source>
        <dbReference type="PROSITE" id="PS51007"/>
    </source>
</evidence>
<dbReference type="InterPro" id="IPR036909">
    <property type="entry name" value="Cyt_c-like_dom_sf"/>
</dbReference>
<evidence type="ECO:0000313" key="9">
    <source>
        <dbReference type="Proteomes" id="UP000214646"/>
    </source>
</evidence>
<dbReference type="Gene3D" id="1.10.760.10">
    <property type="entry name" value="Cytochrome c-like domain"/>
    <property type="match status" value="1"/>
</dbReference>